<dbReference type="PROSITE" id="PS51257">
    <property type="entry name" value="PROKAR_LIPOPROTEIN"/>
    <property type="match status" value="1"/>
</dbReference>
<geneLocation type="plasmid" evidence="1 2">
    <name>p2ABSDF</name>
</geneLocation>
<organism evidence="1 2">
    <name type="scientific">Acinetobacter baumannii (strain SDF)</name>
    <dbReference type="NCBI Taxonomy" id="509170"/>
    <lineage>
        <taxon>Bacteria</taxon>
        <taxon>Pseudomonadati</taxon>
        <taxon>Pseudomonadota</taxon>
        <taxon>Gammaproteobacteria</taxon>
        <taxon>Moraxellales</taxon>
        <taxon>Moraxellaceae</taxon>
        <taxon>Acinetobacter</taxon>
        <taxon>Acinetobacter calcoaceticus/baumannii complex</taxon>
    </lineage>
</organism>
<dbReference type="HOGENOM" id="CLU_948739_0_0_6"/>
<gene>
    <name evidence="1" type="ORF">ABSDF_p20003</name>
</gene>
<accession>B0VVB6</accession>
<dbReference type="Proteomes" id="UP000001741">
    <property type="component" value="Plasmid p2ABSDF"/>
</dbReference>
<dbReference type="AlphaFoldDB" id="B0VVB6"/>
<proteinExistence type="predicted"/>
<evidence type="ECO:0000313" key="2">
    <source>
        <dbReference type="Proteomes" id="UP000001741"/>
    </source>
</evidence>
<dbReference type="KEGG" id="abm:ABSDF_p20003"/>
<protein>
    <recommendedName>
        <fullName evidence="3">Lipoprotein</fullName>
    </recommendedName>
</protein>
<evidence type="ECO:0008006" key="3">
    <source>
        <dbReference type="Google" id="ProtNLM"/>
    </source>
</evidence>
<evidence type="ECO:0000313" key="1">
    <source>
        <dbReference type="EMBL" id="CAP02946.1"/>
    </source>
</evidence>
<name>B0VVB6_ACIBS</name>
<reference evidence="1 2" key="1">
    <citation type="journal article" date="2008" name="PLoS ONE">
        <title>Comparative analysis of Acinetobacters: three genomes for three lifestyles.</title>
        <authorList>
            <person name="Vallenet D."/>
            <person name="Nordmann P."/>
            <person name="Barbe V."/>
            <person name="Poirel L."/>
            <person name="Mangenot S."/>
            <person name="Bataille E."/>
            <person name="Dossat C."/>
            <person name="Gas S."/>
            <person name="Kreimeyer A."/>
            <person name="Lenoble P."/>
            <person name="Oztas S."/>
            <person name="Poulain J."/>
            <person name="Segurens B."/>
            <person name="Robert C."/>
            <person name="Abergel C."/>
            <person name="Claverie J.M."/>
            <person name="Raoult D."/>
            <person name="Medigue C."/>
            <person name="Weissenbach J."/>
            <person name="Cruveiller S."/>
        </authorList>
    </citation>
    <scope>NUCLEOTIDE SEQUENCE [LARGE SCALE GENOMIC DNA]</scope>
    <source>
        <strain evidence="1 2">SDF</strain>
        <plasmid evidence="2">p2ABSDF</plasmid>
    </source>
</reference>
<sequence>MARTVMMERFKHYFNSILVFIFGFLLLGCQPNAKNTENSAMNQQPYLLHFGPQGFKDFAQYNQSAVDNHPVASFRELDFSPPNLGQIKIENGASSLAIDHVFYVLGTSFHKEDGIEVMTVNAGLNKEEFVRPEQAYQAYANLMKRVNQAGWKLYIAPYNPRIAKEDNMRYVMKWGYSIDPSYIFSYEEWQNIMNASGSGSLGYRLYANGLLLNIYISQTKKTEDEKEQYMVRYTFNTIRYDQRDALSDSENNINAYTMTPLELKQAFEKEERRTQRSREYDEKEAIAEGYRIDESYVGPDLWQYVK</sequence>
<dbReference type="EMBL" id="CU468232">
    <property type="protein sequence ID" value="CAP02946.1"/>
    <property type="molecule type" value="Genomic_DNA"/>
</dbReference>
<keyword evidence="1" id="KW-0614">Plasmid</keyword>